<evidence type="ECO:0000259" key="8">
    <source>
        <dbReference type="PROSITE" id="PS51007"/>
    </source>
</evidence>
<organism evidence="9 10">
    <name type="scientific">Novosphingobium sediminis</name>
    <dbReference type="NCBI Taxonomy" id="707214"/>
    <lineage>
        <taxon>Bacteria</taxon>
        <taxon>Pseudomonadati</taxon>
        <taxon>Pseudomonadota</taxon>
        <taxon>Alphaproteobacteria</taxon>
        <taxon>Sphingomonadales</taxon>
        <taxon>Sphingomonadaceae</taxon>
        <taxon>Novosphingobium</taxon>
    </lineage>
</organism>
<feature type="signal peptide" evidence="7">
    <location>
        <begin position="1"/>
        <end position="29"/>
    </location>
</feature>
<dbReference type="PROSITE" id="PS51007">
    <property type="entry name" value="CYTC"/>
    <property type="match status" value="1"/>
</dbReference>
<feature type="chain" id="PRO_5022163257" description="Cytochrome c domain-containing protein" evidence="7">
    <location>
        <begin position="30"/>
        <end position="134"/>
    </location>
</feature>
<dbReference type="InterPro" id="IPR009056">
    <property type="entry name" value="Cyt_c-like_dom"/>
</dbReference>
<comment type="caution">
    <text evidence="9">The sequence shown here is derived from an EMBL/GenBank/DDBJ whole genome shotgun (WGS) entry which is preliminary data.</text>
</comment>
<keyword evidence="4" id="KW-0249">Electron transport</keyword>
<evidence type="ECO:0000256" key="7">
    <source>
        <dbReference type="SAM" id="SignalP"/>
    </source>
</evidence>
<reference evidence="9 10" key="1">
    <citation type="submission" date="2019-07" db="EMBL/GenBank/DDBJ databases">
        <title>Whole genome shotgun sequence of Novosphingobium sediminis NBRC 106119.</title>
        <authorList>
            <person name="Hosoyama A."/>
            <person name="Uohara A."/>
            <person name="Ohji S."/>
            <person name="Ichikawa N."/>
        </authorList>
    </citation>
    <scope>NUCLEOTIDE SEQUENCE [LARGE SCALE GENOMIC DNA]</scope>
    <source>
        <strain evidence="9 10">NBRC 106119</strain>
    </source>
</reference>
<gene>
    <name evidence="9" type="ORF">NSE01_00660</name>
</gene>
<name>A0A512AEV5_9SPHN</name>
<dbReference type="InterPro" id="IPR002327">
    <property type="entry name" value="Cyt_c_1A/1B"/>
</dbReference>
<keyword evidence="5 6" id="KW-0408">Iron</keyword>
<keyword evidence="2 6" id="KW-0349">Heme</keyword>
<dbReference type="GO" id="GO:0009055">
    <property type="term" value="F:electron transfer activity"/>
    <property type="evidence" value="ECO:0007669"/>
    <property type="project" value="InterPro"/>
</dbReference>
<dbReference type="PANTHER" id="PTHR11961">
    <property type="entry name" value="CYTOCHROME C"/>
    <property type="match status" value="1"/>
</dbReference>
<proteinExistence type="predicted"/>
<dbReference type="EMBL" id="BJYR01000001">
    <property type="protein sequence ID" value="GEN98233.1"/>
    <property type="molecule type" value="Genomic_DNA"/>
</dbReference>
<evidence type="ECO:0000256" key="1">
    <source>
        <dbReference type="ARBA" id="ARBA00022448"/>
    </source>
</evidence>
<evidence type="ECO:0000256" key="5">
    <source>
        <dbReference type="ARBA" id="ARBA00023004"/>
    </source>
</evidence>
<dbReference type="GO" id="GO:0046872">
    <property type="term" value="F:metal ion binding"/>
    <property type="evidence" value="ECO:0007669"/>
    <property type="project" value="UniProtKB-KW"/>
</dbReference>
<keyword evidence="3 6" id="KW-0479">Metal-binding</keyword>
<dbReference type="InterPro" id="IPR036909">
    <property type="entry name" value="Cyt_c-like_dom_sf"/>
</dbReference>
<dbReference type="SUPFAM" id="SSF46626">
    <property type="entry name" value="Cytochrome c"/>
    <property type="match status" value="1"/>
</dbReference>
<protein>
    <recommendedName>
        <fullName evidence="8">Cytochrome c domain-containing protein</fullName>
    </recommendedName>
</protein>
<dbReference type="Proteomes" id="UP000321464">
    <property type="component" value="Unassembled WGS sequence"/>
</dbReference>
<dbReference type="Pfam" id="PF00034">
    <property type="entry name" value="Cytochrom_C"/>
    <property type="match status" value="1"/>
</dbReference>
<evidence type="ECO:0000256" key="6">
    <source>
        <dbReference type="PROSITE-ProRule" id="PRU00433"/>
    </source>
</evidence>
<evidence type="ECO:0000256" key="2">
    <source>
        <dbReference type="ARBA" id="ARBA00022617"/>
    </source>
</evidence>
<accession>A0A512AEV5</accession>
<dbReference type="Gene3D" id="1.10.760.10">
    <property type="entry name" value="Cytochrome c-like domain"/>
    <property type="match status" value="1"/>
</dbReference>
<sequence length="134" mass="13548">MSISKTGLGFMAFGAATLAALAAASAAQAAGPAGDAARGKTVFARCAACHDLNTGAIRMGPSLKGVVGRKAGTFANFSYSAGMKGKGVTWGPDTLDQFLTAPMKYVPGTRMAFPGLSNAQDRADVIAYLKVAAK</sequence>
<evidence type="ECO:0000313" key="10">
    <source>
        <dbReference type="Proteomes" id="UP000321464"/>
    </source>
</evidence>
<dbReference type="AlphaFoldDB" id="A0A512AEV5"/>
<keyword evidence="7" id="KW-0732">Signal</keyword>
<dbReference type="GO" id="GO:0020037">
    <property type="term" value="F:heme binding"/>
    <property type="evidence" value="ECO:0007669"/>
    <property type="project" value="InterPro"/>
</dbReference>
<evidence type="ECO:0000313" key="9">
    <source>
        <dbReference type="EMBL" id="GEN98233.1"/>
    </source>
</evidence>
<keyword evidence="1" id="KW-0813">Transport</keyword>
<dbReference type="PRINTS" id="PR00604">
    <property type="entry name" value="CYTCHRMECIAB"/>
</dbReference>
<keyword evidence="10" id="KW-1185">Reference proteome</keyword>
<evidence type="ECO:0000256" key="4">
    <source>
        <dbReference type="ARBA" id="ARBA00022982"/>
    </source>
</evidence>
<feature type="domain" description="Cytochrome c" evidence="8">
    <location>
        <begin position="34"/>
        <end position="133"/>
    </location>
</feature>
<evidence type="ECO:0000256" key="3">
    <source>
        <dbReference type="ARBA" id="ARBA00022723"/>
    </source>
</evidence>
<dbReference type="RefSeq" id="WP_246134954.1">
    <property type="nucleotide sequence ID" value="NZ_BJYR01000001.1"/>
</dbReference>